<dbReference type="PANTHER" id="PTHR44835">
    <property type="entry name" value="UDP-N-ACETYLGLUCOSAMINE--PEPTIDE N-ACETYLGLUCOSAMINYLTRANSFERASE SPINDLY-RELATED"/>
    <property type="match status" value="1"/>
</dbReference>
<evidence type="ECO:0000256" key="1">
    <source>
        <dbReference type="ARBA" id="ARBA00004922"/>
    </source>
</evidence>
<organism evidence="4 5">
    <name type="scientific">Vreelandella sulfidaeris</name>
    <dbReference type="NCBI Taxonomy" id="115553"/>
    <lineage>
        <taxon>Bacteria</taxon>
        <taxon>Pseudomonadati</taxon>
        <taxon>Pseudomonadota</taxon>
        <taxon>Gammaproteobacteria</taxon>
        <taxon>Oceanospirillales</taxon>
        <taxon>Halomonadaceae</taxon>
        <taxon>Vreelandella</taxon>
    </lineage>
</organism>
<dbReference type="AlphaFoldDB" id="A0A455UF93"/>
<reference evidence="4 5" key="1">
    <citation type="journal article" date="2019" name="Microbiol. Resour. Announc.">
        <title>Complete Genome Sequence of Halomonas sulfidaeris Strain Esulfide1 Isolated from a Metal Sulfide Rock at a Depth of 2,200 Meters, Obtained Using Nanopore Sequencing.</title>
        <authorList>
            <person name="Saito M."/>
            <person name="Nishigata A."/>
            <person name="Galipon J."/>
            <person name="Arakawa K."/>
        </authorList>
    </citation>
    <scope>NUCLEOTIDE SEQUENCE [LARGE SCALE GENOMIC DNA]</scope>
    <source>
        <strain evidence="4 5">ATCC BAA-803</strain>
    </source>
</reference>
<evidence type="ECO:0000313" key="4">
    <source>
        <dbReference type="EMBL" id="BBI64347.1"/>
    </source>
</evidence>
<dbReference type="KEGG" id="hsr:HSBAA_56530"/>
<name>A0A455UF93_9GAMM</name>
<sequence>MGLKSIDYLLTDSIETPEGVDNQYTEKLIRLPDDYICYMPCSYAPSTTSLPALKNRYITLGCLNNAAKISAQLLSEWAILMHQLPQSRLLLRGAQYESEDFCRRIWNEMAKQGIEKSVFCWKVQRNTKNSWKPISALILH</sequence>
<keyword evidence="2" id="KW-0328">Glycosyltransferase</keyword>
<gene>
    <name evidence="4" type="ORF">HSBAA_56530</name>
</gene>
<proteinExistence type="predicted"/>
<comment type="pathway">
    <text evidence="1">Protein modification; protein glycosylation.</text>
</comment>
<dbReference type="InterPro" id="IPR051939">
    <property type="entry name" value="Glycosyltr_41/O-GlcNAc_trsf"/>
</dbReference>
<keyword evidence="3" id="KW-0808">Transferase</keyword>
<dbReference type="EMBL" id="AP019514">
    <property type="protein sequence ID" value="BBI64347.1"/>
    <property type="molecule type" value="Genomic_DNA"/>
</dbReference>
<evidence type="ECO:0000256" key="3">
    <source>
        <dbReference type="ARBA" id="ARBA00022679"/>
    </source>
</evidence>
<dbReference type="Gene3D" id="3.40.50.11380">
    <property type="match status" value="1"/>
</dbReference>
<protein>
    <submittedName>
        <fullName evidence="4">Uncharacterized protein</fullName>
    </submittedName>
</protein>
<dbReference type="Gene3D" id="3.40.50.2000">
    <property type="entry name" value="Glycogen Phosphorylase B"/>
    <property type="match status" value="1"/>
</dbReference>
<dbReference type="Proteomes" id="UP000320231">
    <property type="component" value="Chromosome"/>
</dbReference>
<dbReference type="GO" id="GO:0016757">
    <property type="term" value="F:glycosyltransferase activity"/>
    <property type="evidence" value="ECO:0007669"/>
    <property type="project" value="UniProtKB-KW"/>
</dbReference>
<accession>A0A455UF93</accession>
<dbReference type="PANTHER" id="PTHR44835:SF1">
    <property type="entry name" value="PROTEIN O-GLCNAC TRANSFERASE"/>
    <property type="match status" value="1"/>
</dbReference>
<evidence type="ECO:0000256" key="2">
    <source>
        <dbReference type="ARBA" id="ARBA00022676"/>
    </source>
</evidence>
<evidence type="ECO:0000313" key="5">
    <source>
        <dbReference type="Proteomes" id="UP000320231"/>
    </source>
</evidence>